<feature type="transmembrane region" description="Helical" evidence="10">
    <location>
        <begin position="245"/>
        <end position="266"/>
    </location>
</feature>
<feature type="transmembrane region" description="Helical" evidence="10">
    <location>
        <begin position="502"/>
        <end position="519"/>
    </location>
</feature>
<evidence type="ECO:0000256" key="10">
    <source>
        <dbReference type="RuleBase" id="RU321113"/>
    </source>
</evidence>
<keyword evidence="14" id="KW-1185">Reference proteome</keyword>
<dbReference type="GO" id="GO:0015079">
    <property type="term" value="F:potassium ion transmembrane transporter activity"/>
    <property type="evidence" value="ECO:0007669"/>
    <property type="project" value="UniProtKB-UniRule"/>
</dbReference>
<evidence type="ECO:0000256" key="6">
    <source>
        <dbReference type="ARBA" id="ARBA00022958"/>
    </source>
</evidence>
<dbReference type="AlphaFoldDB" id="A0ABC8K6Y1"/>
<name>A0ABC8K6Y1_ERUVS</name>
<dbReference type="PANTHER" id="PTHR30540:SF129">
    <property type="entry name" value="POTASSIUM TRANSPORTER"/>
    <property type="match status" value="1"/>
</dbReference>
<evidence type="ECO:0000256" key="2">
    <source>
        <dbReference type="ARBA" id="ARBA00008440"/>
    </source>
</evidence>
<comment type="subcellular location">
    <subcellularLocation>
        <location evidence="1">Cell membrane</location>
        <topology evidence="1">Multi-pass membrane protein</topology>
    </subcellularLocation>
    <subcellularLocation>
        <location evidence="10">Membrane</location>
        <topology evidence="10">Multi-pass membrane protein</topology>
    </subcellularLocation>
</comment>
<evidence type="ECO:0000256" key="5">
    <source>
        <dbReference type="ARBA" id="ARBA00022692"/>
    </source>
</evidence>
<dbReference type="NCBIfam" id="TIGR00794">
    <property type="entry name" value="kup"/>
    <property type="match status" value="1"/>
</dbReference>
<evidence type="ECO:0000256" key="8">
    <source>
        <dbReference type="ARBA" id="ARBA00023065"/>
    </source>
</evidence>
<feature type="domain" description="K+ potassium transporter integral membrane" evidence="11">
    <location>
        <begin position="54"/>
        <end position="540"/>
    </location>
</feature>
<evidence type="ECO:0000259" key="11">
    <source>
        <dbReference type="Pfam" id="PF02705"/>
    </source>
</evidence>
<evidence type="ECO:0000256" key="4">
    <source>
        <dbReference type="ARBA" id="ARBA00022538"/>
    </source>
</evidence>
<dbReference type="Proteomes" id="UP001642260">
    <property type="component" value="Unassembled WGS sequence"/>
</dbReference>
<feature type="transmembrane region" description="Helical" evidence="10">
    <location>
        <begin position="364"/>
        <end position="391"/>
    </location>
</feature>
<feature type="transmembrane region" description="Helical" evidence="10">
    <location>
        <begin position="293"/>
        <end position="311"/>
    </location>
</feature>
<dbReference type="Pfam" id="PF22776">
    <property type="entry name" value="K_trans_C"/>
    <property type="match status" value="1"/>
</dbReference>
<keyword evidence="9 10" id="KW-0472">Membrane</keyword>
<accession>A0ABC8K6Y1</accession>
<evidence type="ECO:0000256" key="9">
    <source>
        <dbReference type="ARBA" id="ARBA00023136"/>
    </source>
</evidence>
<sequence length="793" mass="88575">MAEIGEVEETIEGRNVGIMWDLEQKLDQPMDEEAHKLKNMYKEKGLSTLMLLRLAFQSLGIVYGDLGTSPLYVFYNTFPDGINDTEDVVGELSLIIYSLLLIPLIKYVFIVCKANDNGQGGTLAIYSLLCRNGKLKLIPDQQRSDQDLTTYDRTFFPEGSLAEKTMSWLEKKDSRKRALLVIVLVGTCMTVGDGIFTPAISVLSATGGIKVNNPKMSSDTVVIVAVLILVGLFSMQQYGTDKVSWLFAPIVFIWLLFIGGTGLYNICKYDTSVLKAFSPTYVYMYFKRRGRDGWVSLGGILLSITGTEALYDDIAYFPLLAIQLAFTFFVFPCLLLAYCGQAAYLVQNKDNYANAFYESIPDSVYWPMFIVATGAAVVGSQATISGTYSIIKQAVAHGCFPQVKVVHTSKKFLGQIYSPDINWILMVGCIAVTARFKDQNQIGNAYGTAVAVVMLVTTVLMVLLMLLVWRCHWILIFIFTVLSLVVEGAYFSAVLLKVNQGGWLPLVIAAVLLVVMLVWNYVKIKRYEFQVHSKVSMSWIIGLGPSLGLVRVPGIGIVYSELASGVPHIFSHVITNLPAVHSVVVFVCVKYLPVYTVPEEERFLVKRIGSKTFRMFRCVARYGYKDLHKKDDDFENKLFNNLFSFIQIERMMEPVSNSSSSASICSQTHQSREVLTNNNDMEMFSSMVDYTVSTLDTIMPLDITNDTASLCHDRAVDDEEETNELEFLKNGRDSGVVHIQGNTVVKASRGSSLPKKIAINYVYAFLKKMCRGNNLIFNVPHESLLNVGQVFYV</sequence>
<evidence type="ECO:0000256" key="3">
    <source>
        <dbReference type="ARBA" id="ARBA00022448"/>
    </source>
</evidence>
<feature type="transmembrane region" description="Helical" evidence="10">
    <location>
        <begin position="412"/>
        <end position="434"/>
    </location>
</feature>
<feature type="transmembrane region" description="Helical" evidence="10">
    <location>
        <begin position="318"/>
        <end position="344"/>
    </location>
</feature>
<feature type="transmembrane region" description="Helical" evidence="10">
    <location>
        <begin position="539"/>
        <end position="559"/>
    </location>
</feature>
<keyword evidence="4 10" id="KW-0633">Potassium transport</keyword>
<dbReference type="GO" id="GO:0005886">
    <property type="term" value="C:plasma membrane"/>
    <property type="evidence" value="ECO:0007669"/>
    <property type="project" value="UniProtKB-SubCell"/>
</dbReference>
<organism evidence="13 14">
    <name type="scientific">Eruca vesicaria subsp. sativa</name>
    <name type="common">Garden rocket</name>
    <name type="synonym">Eruca sativa</name>
    <dbReference type="NCBI Taxonomy" id="29727"/>
    <lineage>
        <taxon>Eukaryota</taxon>
        <taxon>Viridiplantae</taxon>
        <taxon>Streptophyta</taxon>
        <taxon>Embryophyta</taxon>
        <taxon>Tracheophyta</taxon>
        <taxon>Spermatophyta</taxon>
        <taxon>Magnoliopsida</taxon>
        <taxon>eudicotyledons</taxon>
        <taxon>Gunneridae</taxon>
        <taxon>Pentapetalae</taxon>
        <taxon>rosids</taxon>
        <taxon>malvids</taxon>
        <taxon>Brassicales</taxon>
        <taxon>Brassicaceae</taxon>
        <taxon>Brassiceae</taxon>
        <taxon>Eruca</taxon>
    </lineage>
</organism>
<keyword evidence="7 10" id="KW-1133">Transmembrane helix</keyword>
<gene>
    <name evidence="13" type="ORF">ERUC_LOCUS17631</name>
</gene>
<comment type="caution">
    <text evidence="10">Lacks conserved residue(s) required for the propagation of feature annotation.</text>
</comment>
<dbReference type="InterPro" id="IPR003855">
    <property type="entry name" value="K+_transporter"/>
</dbReference>
<feature type="transmembrane region" description="Helical" evidence="10">
    <location>
        <begin position="50"/>
        <end position="74"/>
    </location>
</feature>
<feature type="transmembrane region" description="Helical" evidence="10">
    <location>
        <begin position="474"/>
        <end position="496"/>
    </location>
</feature>
<dbReference type="Pfam" id="PF02705">
    <property type="entry name" value="K_trans"/>
    <property type="match status" value="1"/>
</dbReference>
<proteinExistence type="inferred from homology"/>
<keyword evidence="5 10" id="KW-0812">Transmembrane</keyword>
<comment type="similarity">
    <text evidence="2 10">Belongs to the HAK/KUP transporter (TC 2.A.72.3) family.</text>
</comment>
<evidence type="ECO:0000313" key="14">
    <source>
        <dbReference type="Proteomes" id="UP001642260"/>
    </source>
</evidence>
<evidence type="ECO:0000313" key="13">
    <source>
        <dbReference type="EMBL" id="CAH8349322.1"/>
    </source>
</evidence>
<dbReference type="EMBL" id="CAKOAT010163044">
    <property type="protein sequence ID" value="CAH8349322.1"/>
    <property type="molecule type" value="Genomic_DNA"/>
</dbReference>
<reference evidence="13 14" key="1">
    <citation type="submission" date="2022-03" db="EMBL/GenBank/DDBJ databases">
        <authorList>
            <person name="Macdonald S."/>
            <person name="Ahmed S."/>
            <person name="Newling K."/>
        </authorList>
    </citation>
    <scope>NUCLEOTIDE SEQUENCE [LARGE SCALE GENOMIC DNA]</scope>
</reference>
<evidence type="ECO:0000259" key="12">
    <source>
        <dbReference type="Pfam" id="PF22776"/>
    </source>
</evidence>
<feature type="transmembrane region" description="Helical" evidence="10">
    <location>
        <begin position="178"/>
        <end position="196"/>
    </location>
</feature>
<dbReference type="PANTHER" id="PTHR30540">
    <property type="entry name" value="OSMOTIC STRESS POTASSIUM TRANSPORTER"/>
    <property type="match status" value="1"/>
</dbReference>
<evidence type="ECO:0000256" key="7">
    <source>
        <dbReference type="ARBA" id="ARBA00022989"/>
    </source>
</evidence>
<dbReference type="InterPro" id="IPR053952">
    <property type="entry name" value="K_trans_C"/>
</dbReference>
<dbReference type="InterPro" id="IPR053951">
    <property type="entry name" value="K_trans_N"/>
</dbReference>
<protein>
    <recommendedName>
        <fullName evidence="10">Potassium transporter</fullName>
    </recommendedName>
</protein>
<feature type="transmembrane region" description="Helical" evidence="10">
    <location>
        <begin position="94"/>
        <end position="112"/>
    </location>
</feature>
<evidence type="ECO:0000256" key="1">
    <source>
        <dbReference type="ARBA" id="ARBA00004651"/>
    </source>
</evidence>
<keyword evidence="8 10" id="KW-0406">Ion transport</keyword>
<comment type="caution">
    <text evidence="13">The sequence shown here is derived from an EMBL/GenBank/DDBJ whole genome shotgun (WGS) entry which is preliminary data.</text>
</comment>
<keyword evidence="6 10" id="KW-0630">Potassium</keyword>
<feature type="transmembrane region" description="Helical" evidence="10">
    <location>
        <begin position="216"/>
        <end position="233"/>
    </location>
</feature>
<comment type="function">
    <text evidence="10">Potassium transporter.</text>
</comment>
<keyword evidence="3" id="KW-0813">Transport</keyword>
<feature type="transmembrane region" description="Helical" evidence="10">
    <location>
        <begin position="446"/>
        <end position="467"/>
    </location>
</feature>
<feature type="domain" description="K+ potassium transporter C-terminal" evidence="12">
    <location>
        <begin position="553"/>
        <end position="790"/>
    </location>
</feature>